<sequence>MAEAIATIQTVKWATDTLWEFYRLLGRYNGLPGRVLDLESNLHACEMTLRRWKTKWGVENRQPDIYYEVLFSKRGWRAIRICLGMISESSQIVKGKINALVGSALKHQGKSRNKVYDGKFDIEIMRRAMKRIDRHMSRKIRFAWAVTLKIDDLESHIERFNKNLTNLERFAESYLSETHPELFGKEAQQLKQEAQLLVEDKIRDKIKKKVTGSREDAESLHKAYVGDTGLMCHLSVCPTTSTQTRRDSRLAKDFHFLIANGSKSMEILVHPVQFNKSDNVSRLPTSMSEAFNSVSAYSRKPGDLLPPGATDGNGFELRIASKPILTPLWGSAPLSTLFKASQGDANRVISTRDKISIATGLIEGCYRLLSTPWLNYLDSANIRGARNPEDATKWDAMLSCEAGNRSVSKALACFASQPGNRLRDLRQHTQIFRLGLVLAELATGSLVTYAEASEDFRTPGVSIVMPDLADDERLDADEVAAAVELHSGERYADFVRFCLSMLQMRSKIKLTSVDEHYESMLLNPARDMAGLLV</sequence>
<dbReference type="AlphaFoldDB" id="A0AAQ3M0L9"/>
<reference evidence="1 2" key="1">
    <citation type="submission" date="2023-11" db="EMBL/GenBank/DDBJ databases">
        <title>An acidophilic fungus is an integral part of prey digestion in a carnivorous sundew plant.</title>
        <authorList>
            <person name="Tsai I.J."/>
        </authorList>
    </citation>
    <scope>NUCLEOTIDE SEQUENCE [LARGE SCALE GENOMIC DNA]</scope>
    <source>
        <strain evidence="1">169a</strain>
    </source>
</reference>
<proteinExistence type="predicted"/>
<evidence type="ECO:0000313" key="2">
    <source>
        <dbReference type="Proteomes" id="UP001303373"/>
    </source>
</evidence>
<protein>
    <submittedName>
        <fullName evidence="1">Uncharacterized protein</fullName>
    </submittedName>
</protein>
<dbReference type="EMBL" id="CP138581">
    <property type="protein sequence ID" value="WPG98746.1"/>
    <property type="molecule type" value="Genomic_DNA"/>
</dbReference>
<evidence type="ECO:0000313" key="1">
    <source>
        <dbReference type="EMBL" id="WPG98746.1"/>
    </source>
</evidence>
<organism evidence="1 2">
    <name type="scientific">Acrodontium crateriforme</name>
    <dbReference type="NCBI Taxonomy" id="150365"/>
    <lineage>
        <taxon>Eukaryota</taxon>
        <taxon>Fungi</taxon>
        <taxon>Dikarya</taxon>
        <taxon>Ascomycota</taxon>
        <taxon>Pezizomycotina</taxon>
        <taxon>Dothideomycetes</taxon>
        <taxon>Dothideomycetidae</taxon>
        <taxon>Mycosphaerellales</taxon>
        <taxon>Teratosphaeriaceae</taxon>
        <taxon>Acrodontium</taxon>
    </lineage>
</organism>
<gene>
    <name evidence="1" type="ORF">R9X50_00154000</name>
</gene>
<dbReference type="Proteomes" id="UP001303373">
    <property type="component" value="Chromosome 2"/>
</dbReference>
<name>A0AAQ3M0L9_9PEZI</name>
<accession>A0AAQ3M0L9</accession>
<keyword evidence="2" id="KW-1185">Reference proteome</keyword>